<sequence length="71" mass="8024">MGTKIGKEKIKREPGYLYYLGKDGFVWAAPMKNNKTGKKKKVGTEKVAREKGYLYYLGKDGYVGKAKMKNA</sequence>
<evidence type="ECO:0000313" key="1">
    <source>
        <dbReference type="EMBL" id="KUG14691.1"/>
    </source>
</evidence>
<proteinExistence type="predicted"/>
<accession>A0A0W8F2S4</accession>
<name>A0A0W8F2S4_9ZZZZ</name>
<comment type="caution">
    <text evidence="1">The sequence shown here is derived from an EMBL/GenBank/DDBJ whole genome shotgun (WGS) entry which is preliminary data.</text>
</comment>
<reference evidence="1" key="1">
    <citation type="journal article" date="2015" name="Proc. Natl. Acad. Sci. U.S.A.">
        <title>Networks of energetic and metabolic interactions define dynamics in microbial communities.</title>
        <authorList>
            <person name="Embree M."/>
            <person name="Liu J.K."/>
            <person name="Al-Bassam M.M."/>
            <person name="Zengler K."/>
        </authorList>
    </citation>
    <scope>NUCLEOTIDE SEQUENCE</scope>
</reference>
<protein>
    <submittedName>
        <fullName evidence="1">Uncharacterized protein</fullName>
    </submittedName>
</protein>
<dbReference type="EMBL" id="LNQE01001629">
    <property type="protein sequence ID" value="KUG14691.1"/>
    <property type="molecule type" value="Genomic_DNA"/>
</dbReference>
<gene>
    <name evidence="1" type="ORF">ASZ90_015661</name>
</gene>
<organism evidence="1">
    <name type="scientific">hydrocarbon metagenome</name>
    <dbReference type="NCBI Taxonomy" id="938273"/>
    <lineage>
        <taxon>unclassified sequences</taxon>
        <taxon>metagenomes</taxon>
        <taxon>ecological metagenomes</taxon>
    </lineage>
</organism>
<dbReference type="AlphaFoldDB" id="A0A0W8F2S4"/>